<evidence type="ECO:0000313" key="4">
    <source>
        <dbReference type="EMBL" id="THG95651.1"/>
    </source>
</evidence>
<dbReference type="GO" id="GO:0005576">
    <property type="term" value="C:extracellular region"/>
    <property type="evidence" value="ECO:0007669"/>
    <property type="project" value="InterPro"/>
</dbReference>
<reference evidence="4 5" key="1">
    <citation type="submission" date="2019-02" db="EMBL/GenBank/DDBJ databases">
        <title>Genome sequencing of the rare red list fungi Phlebia centrifuga.</title>
        <authorList>
            <person name="Buettner E."/>
            <person name="Kellner H."/>
        </authorList>
    </citation>
    <scope>NUCLEOTIDE SEQUENCE [LARGE SCALE GENOMIC DNA]</scope>
    <source>
        <strain evidence="4 5">DSM 108282</strain>
    </source>
</reference>
<dbReference type="PANTHER" id="PTHR31649:SF1">
    <property type="entry name" value="FARNESOIC ACID O-METHYL TRANSFERASE DOMAIN-CONTAINING PROTEIN"/>
    <property type="match status" value="1"/>
</dbReference>
<dbReference type="Gene3D" id="2.10.10.20">
    <property type="entry name" value="Carbohydrate-binding module superfamily 5/12"/>
    <property type="match status" value="1"/>
</dbReference>
<dbReference type="SMART" id="SM00696">
    <property type="entry name" value="DM9"/>
    <property type="match status" value="2"/>
</dbReference>
<proteinExistence type="predicted"/>
<keyword evidence="5" id="KW-1185">Reference proteome</keyword>
<dbReference type="GO" id="GO:0004553">
    <property type="term" value="F:hydrolase activity, hydrolyzing O-glycosyl compounds"/>
    <property type="evidence" value="ECO:0007669"/>
    <property type="project" value="InterPro"/>
</dbReference>
<dbReference type="SUPFAM" id="SSF51055">
    <property type="entry name" value="Carbohydrate binding domain"/>
    <property type="match status" value="1"/>
</dbReference>
<dbReference type="Proteomes" id="UP000309038">
    <property type="component" value="Unassembled WGS sequence"/>
</dbReference>
<dbReference type="GO" id="GO:0030246">
    <property type="term" value="F:carbohydrate binding"/>
    <property type="evidence" value="ECO:0007669"/>
    <property type="project" value="InterPro"/>
</dbReference>
<dbReference type="GO" id="GO:0005975">
    <property type="term" value="P:carbohydrate metabolic process"/>
    <property type="evidence" value="ECO:0007669"/>
    <property type="project" value="InterPro"/>
</dbReference>
<protein>
    <recommendedName>
        <fullName evidence="3">Chitin-binding type-3 domain-containing protein</fullName>
    </recommendedName>
</protein>
<accession>A0A4S4KC77</accession>
<name>A0A4S4KC77_9APHY</name>
<dbReference type="AlphaFoldDB" id="A0A4S4KC77"/>
<feature type="domain" description="Chitin-binding type-3" evidence="3">
    <location>
        <begin position="4"/>
        <end position="45"/>
    </location>
</feature>
<dbReference type="EMBL" id="SGPJ01000300">
    <property type="protein sequence ID" value="THG95651.1"/>
    <property type="molecule type" value="Genomic_DNA"/>
</dbReference>
<dbReference type="PANTHER" id="PTHR31649">
    <property type="entry name" value="AGAP009604-PA"/>
    <property type="match status" value="1"/>
</dbReference>
<organism evidence="4 5">
    <name type="scientific">Hermanssonia centrifuga</name>
    <dbReference type="NCBI Taxonomy" id="98765"/>
    <lineage>
        <taxon>Eukaryota</taxon>
        <taxon>Fungi</taxon>
        <taxon>Dikarya</taxon>
        <taxon>Basidiomycota</taxon>
        <taxon>Agaricomycotina</taxon>
        <taxon>Agaricomycetes</taxon>
        <taxon>Polyporales</taxon>
        <taxon>Meruliaceae</taxon>
        <taxon>Hermanssonia</taxon>
    </lineage>
</organism>
<dbReference type="InterPro" id="IPR036573">
    <property type="entry name" value="CBM_sf_5/12"/>
</dbReference>
<evidence type="ECO:0000313" key="5">
    <source>
        <dbReference type="Proteomes" id="UP000309038"/>
    </source>
</evidence>
<evidence type="ECO:0000256" key="2">
    <source>
        <dbReference type="SAM" id="MobiDB-lite"/>
    </source>
</evidence>
<evidence type="ECO:0000259" key="3">
    <source>
        <dbReference type="Pfam" id="PF02839"/>
    </source>
</evidence>
<gene>
    <name evidence="4" type="ORF">EW026_g6045</name>
</gene>
<sequence length="322" mass="36386">MVYQWEPETQYNNGDVVEFEGHQYQIVQPHRSQSDWTPPVTPALWARLPEQYCQPGQGGGGYNPSYEQPQQQQQQEPVNDGQGKQWDEHEHQKVDIPHEEQKKNWWDLDDKRKHELEVGGGLAAGLGLLGAGYYAYKHHEKSGEEKKAQVWGLQGWLTDAQRRTQEFYQNGPQGPVTWVLVQDKHVPEGAFPAGEVDGEPLYVCRAFHEGSIQVGKVSPRLDRGAVIGYGHNEIHLATYEVLLGDRRAVQWVEAHGHLDLNELGARPVEAGKESNDTPLYIAQAHYHNGIHPGKCSTHLDGAFIPFGNTEKNVSDYRVLCYN</sequence>
<dbReference type="InterPro" id="IPR006616">
    <property type="entry name" value="DM9_repeat"/>
</dbReference>
<feature type="region of interest" description="Disordered" evidence="2">
    <location>
        <begin position="51"/>
        <end position="102"/>
    </location>
</feature>
<feature type="compositionally biased region" description="Basic and acidic residues" evidence="2">
    <location>
        <begin position="85"/>
        <end position="102"/>
    </location>
</feature>
<dbReference type="InterPro" id="IPR003610">
    <property type="entry name" value="CBM5/12"/>
</dbReference>
<evidence type="ECO:0000256" key="1">
    <source>
        <dbReference type="ARBA" id="ARBA00022801"/>
    </source>
</evidence>
<feature type="compositionally biased region" description="Low complexity" evidence="2">
    <location>
        <begin position="63"/>
        <end position="77"/>
    </location>
</feature>
<keyword evidence="1" id="KW-0378">Hydrolase</keyword>
<dbReference type="CDD" id="cd12214">
    <property type="entry name" value="ChiA1_BD"/>
    <property type="match status" value="1"/>
</dbReference>
<comment type="caution">
    <text evidence="4">The sequence shown here is derived from an EMBL/GenBank/DDBJ whole genome shotgun (WGS) entry which is preliminary data.</text>
</comment>
<dbReference type="Pfam" id="PF02839">
    <property type="entry name" value="CBM_5_12"/>
    <property type="match status" value="1"/>
</dbReference>
<dbReference type="Pfam" id="PF11901">
    <property type="entry name" value="DM9"/>
    <property type="match status" value="1"/>
</dbReference>